<dbReference type="AlphaFoldDB" id="A0A1D1UX51"/>
<gene>
    <name evidence="2" type="primary">RvY_06036-1</name>
    <name evidence="2" type="synonym">RvY_06036.1</name>
    <name evidence="2" type="ORF">RvY_06036</name>
</gene>
<keyword evidence="3" id="KW-1185">Reference proteome</keyword>
<evidence type="ECO:0000313" key="2">
    <source>
        <dbReference type="EMBL" id="GAU94219.1"/>
    </source>
</evidence>
<dbReference type="Pfam" id="PF04721">
    <property type="entry name" value="PAW"/>
    <property type="match status" value="1"/>
</dbReference>
<dbReference type="InterPro" id="IPR008979">
    <property type="entry name" value="Galactose-bd-like_sf"/>
</dbReference>
<accession>A0A1D1UX51</accession>
<dbReference type="STRING" id="947166.A0A1D1UX51"/>
<sequence>MSSLDAMHFPYGPPFPQRKGKGYPNLNGFVFQPTKSEYQNKRMEILYSPVKDQYVRVDEYEDKIVKGFGKMVYAEYNVQHVVDEDLNIAYLGRDPFSDTSHARVDWKFDLTRVGLQVRSLQVRFPTQSFNEGYVNISFYGQQGDGEMDHVDISEAGDYLEIPEAVGWREFVLSAEIFNEAVGSSNHSQLFRQAVEGEALDRDTVYPFRIVIDFDDYESLQRQF</sequence>
<dbReference type="EMBL" id="BDGG01000002">
    <property type="protein sequence ID" value="GAU94219.1"/>
    <property type="molecule type" value="Genomic_DNA"/>
</dbReference>
<evidence type="ECO:0000313" key="3">
    <source>
        <dbReference type="Proteomes" id="UP000186922"/>
    </source>
</evidence>
<comment type="caution">
    <text evidence="2">The sequence shown here is derived from an EMBL/GenBank/DDBJ whole genome shotgun (WGS) entry which is preliminary data.</text>
</comment>
<dbReference type="InterPro" id="IPR006588">
    <property type="entry name" value="Peptide_N_glycanase_PAW_dom"/>
</dbReference>
<dbReference type="GO" id="GO:0005737">
    <property type="term" value="C:cytoplasm"/>
    <property type="evidence" value="ECO:0007669"/>
    <property type="project" value="InterPro"/>
</dbReference>
<organism evidence="2 3">
    <name type="scientific">Ramazzottius varieornatus</name>
    <name type="common">Water bear</name>
    <name type="synonym">Tardigrade</name>
    <dbReference type="NCBI Taxonomy" id="947166"/>
    <lineage>
        <taxon>Eukaryota</taxon>
        <taxon>Metazoa</taxon>
        <taxon>Ecdysozoa</taxon>
        <taxon>Tardigrada</taxon>
        <taxon>Eutardigrada</taxon>
        <taxon>Parachela</taxon>
        <taxon>Hypsibioidea</taxon>
        <taxon>Ramazzottiidae</taxon>
        <taxon>Ramazzottius</taxon>
    </lineage>
</organism>
<evidence type="ECO:0000259" key="1">
    <source>
        <dbReference type="SMART" id="SM00613"/>
    </source>
</evidence>
<dbReference type="OrthoDB" id="10316973at2759"/>
<dbReference type="Proteomes" id="UP000186922">
    <property type="component" value="Unassembled WGS sequence"/>
</dbReference>
<dbReference type="SUPFAM" id="SSF49785">
    <property type="entry name" value="Galactose-binding domain-like"/>
    <property type="match status" value="1"/>
</dbReference>
<feature type="domain" description="PAW" evidence="1">
    <location>
        <begin position="37"/>
        <end position="132"/>
    </location>
</feature>
<proteinExistence type="predicted"/>
<reference evidence="2 3" key="1">
    <citation type="journal article" date="2016" name="Nat. Commun.">
        <title>Extremotolerant tardigrade genome and improved radiotolerance of human cultured cells by tardigrade-unique protein.</title>
        <authorList>
            <person name="Hashimoto T."/>
            <person name="Horikawa D.D."/>
            <person name="Saito Y."/>
            <person name="Kuwahara H."/>
            <person name="Kozuka-Hata H."/>
            <person name="Shin-I T."/>
            <person name="Minakuchi Y."/>
            <person name="Ohishi K."/>
            <person name="Motoyama A."/>
            <person name="Aizu T."/>
            <person name="Enomoto A."/>
            <person name="Kondo K."/>
            <person name="Tanaka S."/>
            <person name="Hara Y."/>
            <person name="Koshikawa S."/>
            <person name="Sagara H."/>
            <person name="Miura T."/>
            <person name="Yokobori S."/>
            <person name="Miyagawa K."/>
            <person name="Suzuki Y."/>
            <person name="Kubo T."/>
            <person name="Oyama M."/>
            <person name="Kohara Y."/>
            <person name="Fujiyama A."/>
            <person name="Arakawa K."/>
            <person name="Katayama T."/>
            <person name="Toyoda A."/>
            <person name="Kunieda T."/>
        </authorList>
    </citation>
    <scope>NUCLEOTIDE SEQUENCE [LARGE SCALE GENOMIC DNA]</scope>
    <source>
        <strain evidence="2 3">YOKOZUNA-1</strain>
    </source>
</reference>
<dbReference type="SMART" id="SM00613">
    <property type="entry name" value="PAW"/>
    <property type="match status" value="1"/>
</dbReference>
<protein>
    <recommendedName>
        <fullName evidence="1">PAW domain-containing protein</fullName>
    </recommendedName>
</protein>
<name>A0A1D1UX51_RAMVA</name>
<dbReference type="GO" id="GO:0006516">
    <property type="term" value="P:glycoprotein catabolic process"/>
    <property type="evidence" value="ECO:0007669"/>
    <property type="project" value="InterPro"/>
</dbReference>
<dbReference type="InterPro" id="IPR038680">
    <property type="entry name" value="PAW_sf"/>
</dbReference>
<dbReference type="Gene3D" id="2.60.120.1020">
    <property type="entry name" value="Peptide N glycanase, PAW domain"/>
    <property type="match status" value="1"/>
</dbReference>